<dbReference type="GO" id="GO:0005525">
    <property type="term" value="F:GTP binding"/>
    <property type="evidence" value="ECO:0007669"/>
    <property type="project" value="UniProtKB-KW"/>
</dbReference>
<dbReference type="SMART" id="SM00178">
    <property type="entry name" value="SAR"/>
    <property type="match status" value="1"/>
</dbReference>
<feature type="binding site" evidence="11">
    <location>
        <position position="77"/>
    </location>
    <ligand>
        <name>GTP</name>
        <dbReference type="ChEBI" id="CHEBI:37565"/>
    </ligand>
</feature>
<keyword evidence="12" id="KW-0479">Metal-binding</keyword>
<evidence type="ECO:0000256" key="11">
    <source>
        <dbReference type="PIRSR" id="PIRSR606689-1"/>
    </source>
</evidence>
<dbReference type="GO" id="GO:0015031">
    <property type="term" value="P:protein transport"/>
    <property type="evidence" value="ECO:0007669"/>
    <property type="project" value="UniProtKB-KW"/>
</dbReference>
<dbReference type="PROSITE" id="PS51417">
    <property type="entry name" value="ARF"/>
    <property type="match status" value="1"/>
</dbReference>
<evidence type="ECO:0000256" key="1">
    <source>
        <dbReference type="ARBA" id="ARBA00004555"/>
    </source>
</evidence>
<keyword evidence="7" id="KW-0653">Protein transport</keyword>
<comment type="caution">
    <text evidence="14">The sequence shown here is derived from an EMBL/GenBank/DDBJ whole genome shotgun (WGS) entry which is preliminary data.</text>
</comment>
<dbReference type="GO" id="GO:0003924">
    <property type="term" value="F:GTPase activity"/>
    <property type="evidence" value="ECO:0007669"/>
    <property type="project" value="InterPro"/>
</dbReference>
<evidence type="ECO:0000256" key="10">
    <source>
        <dbReference type="ARBA" id="ARBA00023288"/>
    </source>
</evidence>
<sequence>MGSIISQICEFFEKIWQYFFGTIEKRILIVGLDASGKTTTLYWLKEGVCASTIPTIGFNFETVRYKNTNFSIWDVGGLPEIQSLWRHYYQGTEGLIFVVDSYDKERLGEASDALFKVLSSEELIKVPLLVLANKQDLPNPIKVSEIVDKLNLHSIKDREWFIQATSGITGEGLFEGLEWLRTVLNS</sequence>
<dbReference type="PANTHER" id="PTHR11711">
    <property type="entry name" value="ADP RIBOSYLATION FACTOR-RELATED"/>
    <property type="match status" value="1"/>
</dbReference>
<evidence type="ECO:0000256" key="9">
    <source>
        <dbReference type="ARBA" id="ARBA00023134"/>
    </source>
</evidence>
<dbReference type="InterPro" id="IPR005225">
    <property type="entry name" value="Small_GTP-bd"/>
</dbReference>
<dbReference type="EMBL" id="CAJZBQ010000015">
    <property type="protein sequence ID" value="CAG9316350.1"/>
    <property type="molecule type" value="Genomic_DNA"/>
</dbReference>
<comment type="subcellular location">
    <subcellularLocation>
        <location evidence="1">Golgi apparatus</location>
    </subcellularLocation>
</comment>
<evidence type="ECO:0000256" key="12">
    <source>
        <dbReference type="PIRSR" id="PIRSR606689-2"/>
    </source>
</evidence>
<dbReference type="GO" id="GO:0016192">
    <property type="term" value="P:vesicle-mediated transport"/>
    <property type="evidence" value="ECO:0007669"/>
    <property type="project" value="UniProtKB-KW"/>
</dbReference>
<dbReference type="Pfam" id="PF00025">
    <property type="entry name" value="Arf"/>
    <property type="match status" value="1"/>
</dbReference>
<reference evidence="14" key="1">
    <citation type="submission" date="2021-09" db="EMBL/GenBank/DDBJ databases">
        <authorList>
            <consortium name="AG Swart"/>
            <person name="Singh M."/>
            <person name="Singh A."/>
            <person name="Seah K."/>
            <person name="Emmerich C."/>
        </authorList>
    </citation>
    <scope>NUCLEOTIDE SEQUENCE</scope>
    <source>
        <strain evidence="14">ATCC30299</strain>
    </source>
</reference>
<keyword evidence="9 11" id="KW-0342">GTP-binding</keyword>
<dbReference type="SUPFAM" id="SSF52540">
    <property type="entry name" value="P-loop containing nucleoside triphosphate hydrolases"/>
    <property type="match status" value="1"/>
</dbReference>
<keyword evidence="4" id="KW-0519">Myristate</keyword>
<dbReference type="InterPro" id="IPR024156">
    <property type="entry name" value="Small_GTPase_ARF"/>
</dbReference>
<evidence type="ECO:0000313" key="14">
    <source>
        <dbReference type="EMBL" id="CAG9316350.1"/>
    </source>
</evidence>
<accession>A0AAU9IYI4</accession>
<evidence type="ECO:0000313" key="15">
    <source>
        <dbReference type="Proteomes" id="UP001162131"/>
    </source>
</evidence>
<evidence type="ECO:0008006" key="16">
    <source>
        <dbReference type="Google" id="ProtNLM"/>
    </source>
</evidence>
<proteinExistence type="inferred from homology"/>
<evidence type="ECO:0000256" key="5">
    <source>
        <dbReference type="ARBA" id="ARBA00022741"/>
    </source>
</evidence>
<dbReference type="AlphaFoldDB" id="A0AAU9IYI4"/>
<protein>
    <recommendedName>
        <fullName evidence="16">ADP-ribosylation factor</fullName>
    </recommendedName>
</protein>
<name>A0AAU9IYI4_9CILI</name>
<dbReference type="CDD" id="cd00878">
    <property type="entry name" value="Arf_Arl"/>
    <property type="match status" value="1"/>
</dbReference>
<feature type="binding site" evidence="11">
    <location>
        <begin position="133"/>
        <end position="136"/>
    </location>
    <ligand>
        <name>GTP</name>
        <dbReference type="ChEBI" id="CHEBI:37565"/>
    </ligand>
</feature>
<keyword evidence="15" id="KW-1185">Reference proteome</keyword>
<gene>
    <name evidence="14" type="ORF">BSTOLATCC_MIC15781</name>
</gene>
<evidence type="ECO:0000256" key="6">
    <source>
        <dbReference type="ARBA" id="ARBA00022892"/>
    </source>
</evidence>
<keyword evidence="12" id="KW-0460">Magnesium</keyword>
<evidence type="ECO:0000256" key="13">
    <source>
        <dbReference type="RuleBase" id="RU003925"/>
    </source>
</evidence>
<dbReference type="InterPro" id="IPR027417">
    <property type="entry name" value="P-loop_NTPase"/>
</dbReference>
<keyword evidence="8" id="KW-0333">Golgi apparatus</keyword>
<dbReference type="Gene3D" id="3.40.50.300">
    <property type="entry name" value="P-loop containing nucleotide triphosphate hydrolases"/>
    <property type="match status" value="1"/>
</dbReference>
<dbReference type="Proteomes" id="UP001162131">
    <property type="component" value="Unassembled WGS sequence"/>
</dbReference>
<dbReference type="GO" id="GO:0005794">
    <property type="term" value="C:Golgi apparatus"/>
    <property type="evidence" value="ECO:0007669"/>
    <property type="project" value="UniProtKB-SubCell"/>
</dbReference>
<dbReference type="NCBIfam" id="TIGR00231">
    <property type="entry name" value="small_GTP"/>
    <property type="match status" value="1"/>
</dbReference>
<organism evidence="14 15">
    <name type="scientific">Blepharisma stoltei</name>
    <dbReference type="NCBI Taxonomy" id="1481888"/>
    <lineage>
        <taxon>Eukaryota</taxon>
        <taxon>Sar</taxon>
        <taxon>Alveolata</taxon>
        <taxon>Ciliophora</taxon>
        <taxon>Postciliodesmatophora</taxon>
        <taxon>Heterotrichea</taxon>
        <taxon>Heterotrichida</taxon>
        <taxon>Blepharismidae</taxon>
        <taxon>Blepharisma</taxon>
    </lineage>
</organism>
<dbReference type="GO" id="GO:0046872">
    <property type="term" value="F:metal ion binding"/>
    <property type="evidence" value="ECO:0007669"/>
    <property type="project" value="UniProtKB-KW"/>
</dbReference>
<feature type="binding site" evidence="11">
    <location>
        <begin position="31"/>
        <end position="38"/>
    </location>
    <ligand>
        <name>GTP</name>
        <dbReference type="ChEBI" id="CHEBI:37565"/>
    </ligand>
</feature>
<feature type="binding site" evidence="12">
    <location>
        <position position="55"/>
    </location>
    <ligand>
        <name>Mg(2+)</name>
        <dbReference type="ChEBI" id="CHEBI:18420"/>
    </ligand>
</feature>
<dbReference type="PRINTS" id="PR00328">
    <property type="entry name" value="SAR1GTPBP"/>
</dbReference>
<evidence type="ECO:0000256" key="4">
    <source>
        <dbReference type="ARBA" id="ARBA00022707"/>
    </source>
</evidence>
<keyword evidence="10" id="KW-0449">Lipoprotein</keyword>
<keyword evidence="5 11" id="KW-0547">Nucleotide-binding</keyword>
<dbReference type="FunFam" id="3.40.50.300:FF:003500">
    <property type="entry name" value="ADP-ribosylation factor 1"/>
    <property type="match status" value="1"/>
</dbReference>
<evidence type="ECO:0000256" key="3">
    <source>
        <dbReference type="ARBA" id="ARBA00022448"/>
    </source>
</evidence>
<evidence type="ECO:0000256" key="2">
    <source>
        <dbReference type="ARBA" id="ARBA00010290"/>
    </source>
</evidence>
<dbReference type="InterPro" id="IPR006689">
    <property type="entry name" value="Small_GTPase_ARF/SAR"/>
</dbReference>
<dbReference type="SMART" id="SM00177">
    <property type="entry name" value="ARF"/>
    <property type="match status" value="1"/>
</dbReference>
<feature type="binding site" evidence="12">
    <location>
        <position position="38"/>
    </location>
    <ligand>
        <name>Mg(2+)</name>
        <dbReference type="ChEBI" id="CHEBI:18420"/>
    </ligand>
</feature>
<evidence type="ECO:0000256" key="7">
    <source>
        <dbReference type="ARBA" id="ARBA00022927"/>
    </source>
</evidence>
<evidence type="ECO:0000256" key="8">
    <source>
        <dbReference type="ARBA" id="ARBA00023034"/>
    </source>
</evidence>
<comment type="similarity">
    <text evidence="2 13">Belongs to the small GTPase superfamily. Arf family.</text>
</comment>
<keyword evidence="3" id="KW-0813">Transport</keyword>
<keyword evidence="6" id="KW-0931">ER-Golgi transport</keyword>